<comment type="caution">
    <text evidence="1">The sequence shown here is derived from an EMBL/GenBank/DDBJ whole genome shotgun (WGS) entry which is preliminary data.</text>
</comment>
<accession>A0AAV7JH62</accession>
<gene>
    <name evidence="1" type="ORF">LOD99_11971</name>
</gene>
<dbReference type="AlphaFoldDB" id="A0AAV7JH62"/>
<sequence>MTRGENLQVRNSSLFTRNSMLMIVPQMPNPPDEWWPSKLQLACLSANIHRKRATGNSPFQLLFGRELNHLPLIRRLNVYNQILMKKLIVQDDQIEVALAMDNEIYTTDWQSNLEHTRTIEGEDTKCIIGIELTK</sequence>
<keyword evidence="2" id="KW-1185">Reference proteome</keyword>
<proteinExistence type="predicted"/>
<name>A0AAV7JH62_9METZ</name>
<evidence type="ECO:0000313" key="2">
    <source>
        <dbReference type="Proteomes" id="UP001165289"/>
    </source>
</evidence>
<dbReference type="Proteomes" id="UP001165289">
    <property type="component" value="Unassembled WGS sequence"/>
</dbReference>
<evidence type="ECO:0000313" key="1">
    <source>
        <dbReference type="EMBL" id="KAI6648162.1"/>
    </source>
</evidence>
<organism evidence="1 2">
    <name type="scientific">Oopsacas minuta</name>
    <dbReference type="NCBI Taxonomy" id="111878"/>
    <lineage>
        <taxon>Eukaryota</taxon>
        <taxon>Metazoa</taxon>
        <taxon>Porifera</taxon>
        <taxon>Hexactinellida</taxon>
        <taxon>Hexasterophora</taxon>
        <taxon>Lyssacinosida</taxon>
        <taxon>Leucopsacidae</taxon>
        <taxon>Oopsacas</taxon>
    </lineage>
</organism>
<protein>
    <submittedName>
        <fullName evidence="1">Uncharacterized protein</fullName>
    </submittedName>
</protein>
<reference evidence="1 2" key="1">
    <citation type="journal article" date="2023" name="BMC Biol.">
        <title>The compact genome of the sponge Oopsacas minuta (Hexactinellida) is lacking key metazoan core genes.</title>
        <authorList>
            <person name="Santini S."/>
            <person name="Schenkelaars Q."/>
            <person name="Jourda C."/>
            <person name="Duchesne M."/>
            <person name="Belahbib H."/>
            <person name="Rocher C."/>
            <person name="Selva M."/>
            <person name="Riesgo A."/>
            <person name="Vervoort M."/>
            <person name="Leys S.P."/>
            <person name="Kodjabachian L."/>
            <person name="Le Bivic A."/>
            <person name="Borchiellini C."/>
            <person name="Claverie J.M."/>
            <person name="Renard E."/>
        </authorList>
    </citation>
    <scope>NUCLEOTIDE SEQUENCE [LARGE SCALE GENOMIC DNA]</scope>
    <source>
        <strain evidence="1">SPO-2</strain>
    </source>
</reference>
<dbReference type="EMBL" id="JAKMXF010000332">
    <property type="protein sequence ID" value="KAI6648162.1"/>
    <property type="molecule type" value="Genomic_DNA"/>
</dbReference>